<feature type="compositionally biased region" description="Low complexity" evidence="1">
    <location>
        <begin position="23"/>
        <end position="42"/>
    </location>
</feature>
<protein>
    <submittedName>
        <fullName evidence="2">Uncharacterized protein</fullName>
    </submittedName>
</protein>
<feature type="region of interest" description="Disordered" evidence="1">
    <location>
        <begin position="93"/>
        <end position="119"/>
    </location>
</feature>
<dbReference type="PaxDb" id="4577-AC195168.2_FGP004"/>
<reference evidence="2" key="1">
    <citation type="submission" date="2015-12" db="EMBL/GenBank/DDBJ databases">
        <title>Update maize B73 reference genome by single molecule sequencing technologies.</title>
        <authorList>
            <consortium name="Maize Genome Sequencing Project"/>
            <person name="Ware D."/>
        </authorList>
    </citation>
    <scope>NUCLEOTIDE SEQUENCE [LARGE SCALE GENOMIC DNA]</scope>
    <source>
        <tissue evidence="2">Seedling</tissue>
    </source>
</reference>
<feature type="region of interest" description="Disordered" evidence="1">
    <location>
        <begin position="1"/>
        <end position="42"/>
    </location>
</feature>
<dbReference type="PROSITE" id="PS51257">
    <property type="entry name" value="PROKAR_LIPOPROTEIN"/>
    <property type="match status" value="1"/>
</dbReference>
<organism evidence="2">
    <name type="scientific">Zea mays</name>
    <name type="common">Maize</name>
    <dbReference type="NCBI Taxonomy" id="4577"/>
    <lineage>
        <taxon>Eukaryota</taxon>
        <taxon>Viridiplantae</taxon>
        <taxon>Streptophyta</taxon>
        <taxon>Embryophyta</taxon>
        <taxon>Tracheophyta</taxon>
        <taxon>Spermatophyta</taxon>
        <taxon>Magnoliopsida</taxon>
        <taxon>Liliopsida</taxon>
        <taxon>Poales</taxon>
        <taxon>Poaceae</taxon>
        <taxon>PACMAD clade</taxon>
        <taxon>Panicoideae</taxon>
        <taxon>Andropogonodae</taxon>
        <taxon>Andropogoneae</taxon>
        <taxon>Tripsacinae</taxon>
        <taxon>Zea</taxon>
    </lineage>
</organism>
<dbReference type="SMR" id="A0A1D6KG04"/>
<evidence type="ECO:0000313" key="2">
    <source>
        <dbReference type="EMBL" id="ONM02018.1"/>
    </source>
</evidence>
<dbReference type="AlphaFoldDB" id="A0A1D6KG04"/>
<evidence type="ECO:0000256" key="1">
    <source>
        <dbReference type="SAM" id="MobiDB-lite"/>
    </source>
</evidence>
<proteinExistence type="predicted"/>
<dbReference type="InParanoid" id="A0A1D6KG04"/>
<name>A0A1D6KG04_MAIZE</name>
<dbReference type="EMBL" id="CM007647">
    <property type="protein sequence ID" value="ONM02018.1"/>
    <property type="molecule type" value="Genomic_DNA"/>
</dbReference>
<gene>
    <name evidence="2" type="ORF">ZEAMMB73_Zm00001d031032</name>
</gene>
<accession>A0A1D6KG04</accession>
<sequence length="235" mass="25126">MVPAKLEKPNSPNGRAPSLLLLASGCSRGPSSPARRAPRNSSSELLPCIAVGRRCYYLAPSSRSELHCRPAQQAARCALQQHRSSPCVVVELRHSPPHDQQPSPTLPSPKTASHQQPGIPSVSLACHPLDVLRNHIVAARCPSTRSPFVFPVGATALTSPRAASSLICGANGQHAVMPAGCLLFLAQPQTSTSFTPGEAPRVLREGKPLNARRHAELCKNQIANVLTNTDWVCLW</sequence>
<feature type="compositionally biased region" description="Polar residues" evidence="1">
    <location>
        <begin position="98"/>
        <end position="118"/>
    </location>
</feature>